<dbReference type="PANTHER" id="PTHR33198:SF19">
    <property type="entry name" value="CCHC-TYPE DOMAIN-CONTAINING PROTEIN"/>
    <property type="match status" value="1"/>
</dbReference>
<evidence type="ECO:0000313" key="1">
    <source>
        <dbReference type="EMBL" id="KAK2551056.1"/>
    </source>
</evidence>
<sequence>MANLKRPELKLVAKYRNLAKDPVTERVDHYKSPLLEISALRSSLLDEASSVLRYTIDPQITPDDKKPWIWMDKLRAHYTDTSGSSILTDRFRLWTSSQASHESIQEWEVKVRQASSLCAYGDLTDELTGDKFIFGLNEDHTRTELLKTHVKPDNSKKPLQDVVAEARANQTNKLIVDSSKGTDEEVHWTGSLEAQVHSVASSSQAKRYFTTPALSTTGLAFTQVMFQIDTAATCNTMYLSKLQSFLPDADLKRSPYRLYPYRNSKPLEPEGQDDLVCERQDRYVTLTFQILPDSPIGSKPALLSGSDSERLGLVTIHADEIHSLYSEV</sequence>
<name>A0AAD9UV27_ACRCE</name>
<reference evidence="1" key="2">
    <citation type="journal article" date="2023" name="Science">
        <title>Genomic signatures of disease resistance in endangered staghorn corals.</title>
        <authorList>
            <person name="Vollmer S.V."/>
            <person name="Selwyn J.D."/>
            <person name="Despard B.A."/>
            <person name="Roesel C.L."/>
        </authorList>
    </citation>
    <scope>NUCLEOTIDE SEQUENCE</scope>
    <source>
        <strain evidence="1">K2</strain>
    </source>
</reference>
<protein>
    <submittedName>
        <fullName evidence="1">Uncharacterized protein</fullName>
    </submittedName>
</protein>
<dbReference type="CDD" id="cd05481">
    <property type="entry name" value="retropepsin_like_LTR_1"/>
    <property type="match status" value="1"/>
</dbReference>
<dbReference type="EMBL" id="JARQWQ010000102">
    <property type="protein sequence ID" value="KAK2551056.1"/>
    <property type="molecule type" value="Genomic_DNA"/>
</dbReference>
<dbReference type="Proteomes" id="UP001249851">
    <property type="component" value="Unassembled WGS sequence"/>
</dbReference>
<dbReference type="PANTHER" id="PTHR33198">
    <property type="entry name" value="ANK_REP_REGION DOMAIN-CONTAINING PROTEIN-RELATED"/>
    <property type="match status" value="1"/>
</dbReference>
<gene>
    <name evidence="1" type="ORF">P5673_028114</name>
</gene>
<reference evidence="1" key="1">
    <citation type="journal article" date="2023" name="G3 (Bethesda)">
        <title>Whole genome assembly and annotation of the endangered Caribbean coral Acropora cervicornis.</title>
        <authorList>
            <person name="Selwyn J.D."/>
            <person name="Vollmer S.V."/>
        </authorList>
    </citation>
    <scope>NUCLEOTIDE SEQUENCE</scope>
    <source>
        <strain evidence="1">K2</strain>
    </source>
</reference>
<keyword evidence="2" id="KW-1185">Reference proteome</keyword>
<comment type="caution">
    <text evidence="1">The sequence shown here is derived from an EMBL/GenBank/DDBJ whole genome shotgun (WGS) entry which is preliminary data.</text>
</comment>
<evidence type="ECO:0000313" key="2">
    <source>
        <dbReference type="Proteomes" id="UP001249851"/>
    </source>
</evidence>
<proteinExistence type="predicted"/>
<organism evidence="1 2">
    <name type="scientific">Acropora cervicornis</name>
    <name type="common">Staghorn coral</name>
    <dbReference type="NCBI Taxonomy" id="6130"/>
    <lineage>
        <taxon>Eukaryota</taxon>
        <taxon>Metazoa</taxon>
        <taxon>Cnidaria</taxon>
        <taxon>Anthozoa</taxon>
        <taxon>Hexacorallia</taxon>
        <taxon>Scleractinia</taxon>
        <taxon>Astrocoeniina</taxon>
        <taxon>Acroporidae</taxon>
        <taxon>Acropora</taxon>
    </lineage>
</organism>
<accession>A0AAD9UV27</accession>
<dbReference type="AlphaFoldDB" id="A0AAD9UV27"/>